<accession>A0A830ZY07</accession>
<dbReference type="EMBL" id="CAPB01000009">
    <property type="protein sequence ID" value="CCO93279.1"/>
    <property type="molecule type" value="Genomic_DNA"/>
</dbReference>
<gene>
    <name evidence="1" type="ORF">BN437_1338</name>
</gene>
<protein>
    <submittedName>
        <fullName evidence="1">Uncharacterized protein</fullName>
    </submittedName>
</protein>
<evidence type="ECO:0000313" key="1">
    <source>
        <dbReference type="EMBL" id="CCO93279.1"/>
    </source>
</evidence>
<reference evidence="1 2" key="1">
    <citation type="submission" date="2012-11" db="EMBL/GenBank/DDBJ databases">
        <authorList>
            <person name="Linke B."/>
        </authorList>
    </citation>
    <scope>NUCLEOTIDE SEQUENCE [LARGE SCALE GENOMIC DNA]</scope>
    <source>
        <strain evidence="2">CFBP 1232</strain>
    </source>
</reference>
<comment type="caution">
    <text evidence="1">The sequence shown here is derived from an EMBL/GenBank/DDBJ whole genome shotgun (WGS) entry which is preliminary data.</text>
</comment>
<reference evidence="1 2" key="2">
    <citation type="submission" date="2013-04" db="EMBL/GenBank/DDBJ databases">
        <title>Comparative genomics of 12 strains of Erwinia amylovora identifies a pan-genome with a large conserved core and provides insights into host specificity.</title>
        <authorList>
            <person name="Mann R.A."/>
            <person name="Smits T.H.M."/>
            <person name="Buehlmann A."/>
            <person name="Blom J."/>
            <person name="Goesmann A."/>
            <person name="Frey J.E."/>
            <person name="Plummer K.M."/>
            <person name="Beer S.V."/>
            <person name="Luck J."/>
            <person name="Duffy B."/>
            <person name="Rodoni B."/>
        </authorList>
    </citation>
    <scope>NUCLEOTIDE SEQUENCE [LARGE SCALE GENOMIC DNA]</scope>
    <source>
        <strain evidence="2">CFBP 1232</strain>
    </source>
</reference>
<sequence>MPLLNRVDIFMLFLPADKQAFYFAGQRLRKH</sequence>
<dbReference type="AlphaFoldDB" id="A0A830ZY07"/>
<dbReference type="Proteomes" id="UP000013111">
    <property type="component" value="Unassembled WGS sequence"/>
</dbReference>
<name>A0A830ZY07_ERWAM</name>
<evidence type="ECO:0000313" key="2">
    <source>
        <dbReference type="Proteomes" id="UP000013111"/>
    </source>
</evidence>
<proteinExistence type="predicted"/>
<organism evidence="1 2">
    <name type="scientific">Erwinia amylovora NBRC 12687 = CFBP 1232</name>
    <dbReference type="NCBI Taxonomy" id="1219359"/>
    <lineage>
        <taxon>Bacteria</taxon>
        <taxon>Pseudomonadati</taxon>
        <taxon>Pseudomonadota</taxon>
        <taxon>Gammaproteobacteria</taxon>
        <taxon>Enterobacterales</taxon>
        <taxon>Erwiniaceae</taxon>
        <taxon>Erwinia</taxon>
    </lineage>
</organism>